<evidence type="ECO:0000313" key="2">
    <source>
        <dbReference type="EMBL" id="MDL2409705.1"/>
    </source>
</evidence>
<evidence type="ECO:0000313" key="3">
    <source>
        <dbReference type="Proteomes" id="UP001172630"/>
    </source>
</evidence>
<evidence type="ECO:0000256" key="1">
    <source>
        <dbReference type="SAM" id="MobiDB-lite"/>
    </source>
</evidence>
<dbReference type="RefSeq" id="WP_285883308.1">
    <property type="nucleotide sequence ID" value="NZ_JARFYN010000057.1"/>
</dbReference>
<feature type="region of interest" description="Disordered" evidence="1">
    <location>
        <begin position="73"/>
        <end position="109"/>
    </location>
</feature>
<keyword evidence="3" id="KW-1185">Reference proteome</keyword>
<comment type="caution">
    <text evidence="2">The sequence shown here is derived from an EMBL/GenBank/DDBJ whole genome shotgun (WGS) entry which is preliminary data.</text>
</comment>
<protein>
    <submittedName>
        <fullName evidence="2">Uncharacterized protein</fullName>
    </submittedName>
</protein>
<proteinExistence type="predicted"/>
<feature type="compositionally biased region" description="Basic residues" evidence="1">
    <location>
        <begin position="81"/>
        <end position="90"/>
    </location>
</feature>
<dbReference type="EMBL" id="JARFYN010000057">
    <property type="protein sequence ID" value="MDL2409705.1"/>
    <property type="molecule type" value="Genomic_DNA"/>
</dbReference>
<feature type="compositionally biased region" description="Basic and acidic residues" evidence="1">
    <location>
        <begin position="91"/>
        <end position="109"/>
    </location>
</feature>
<dbReference type="Proteomes" id="UP001172630">
    <property type="component" value="Unassembled WGS sequence"/>
</dbReference>
<reference evidence="2" key="1">
    <citation type="submission" date="2023-06" db="EMBL/GenBank/DDBJ databases">
        <title>Phylogenetic Diversity of Rhizobium strains.</title>
        <authorList>
            <person name="Moura F.T."/>
            <person name="Helene L.C.F."/>
            <person name="Hungria M."/>
        </authorList>
    </citation>
    <scope>NUCLEOTIDE SEQUENCE</scope>
    <source>
        <strain evidence="2">CCGE524</strain>
    </source>
</reference>
<name>A0ABT7KM63_9HYPH</name>
<gene>
    <name evidence="2" type="ORF">PY650_29600</name>
</gene>
<sequence length="109" mass="12384">MKAICSHLSGNMASGFSQYFFIFRPPLLASKNRMAKLDGPMTYGYGIDAHDAKPNKSPKDTMLLPHAKERCNQQMQPGSHKIYRRSHARSRRDAGQCHPFRESAESFKL</sequence>
<accession>A0ABT7KM63</accession>
<organism evidence="2 3">
    <name type="scientific">Rhizobium calliandrae</name>
    <dbReference type="NCBI Taxonomy" id="1312182"/>
    <lineage>
        <taxon>Bacteria</taxon>
        <taxon>Pseudomonadati</taxon>
        <taxon>Pseudomonadota</taxon>
        <taxon>Alphaproteobacteria</taxon>
        <taxon>Hyphomicrobiales</taxon>
        <taxon>Rhizobiaceae</taxon>
        <taxon>Rhizobium/Agrobacterium group</taxon>
        <taxon>Rhizobium</taxon>
    </lineage>
</organism>